<dbReference type="OrthoDB" id="2020542at2759"/>
<dbReference type="Proteomes" id="UP000039324">
    <property type="component" value="Unassembled WGS sequence"/>
</dbReference>
<evidence type="ECO:0008006" key="14">
    <source>
        <dbReference type="Google" id="ProtNLM"/>
    </source>
</evidence>
<keyword evidence="5 7" id="KW-1133">Transmembrane helix</keyword>
<feature type="transmembrane region" description="Helical" evidence="7">
    <location>
        <begin position="242"/>
        <end position="263"/>
    </location>
</feature>
<evidence type="ECO:0000256" key="4">
    <source>
        <dbReference type="ARBA" id="ARBA00022692"/>
    </source>
</evidence>
<evidence type="ECO:0000256" key="6">
    <source>
        <dbReference type="ARBA" id="ARBA00023136"/>
    </source>
</evidence>
<dbReference type="InterPro" id="IPR018491">
    <property type="entry name" value="SLC12_C"/>
</dbReference>
<feature type="transmembrane region" description="Helical" evidence="7">
    <location>
        <begin position="124"/>
        <end position="147"/>
    </location>
</feature>
<dbReference type="FunFam" id="1.20.1740.10:FF:000013">
    <property type="entry name" value="Solute carrier family 12 member"/>
    <property type="match status" value="1"/>
</dbReference>
<dbReference type="InterPro" id="IPR004841">
    <property type="entry name" value="AA-permease/SLC12A_dom"/>
</dbReference>
<evidence type="ECO:0000313" key="10">
    <source>
        <dbReference type="EMBL" id="CEP01720.1"/>
    </source>
</evidence>
<evidence type="ECO:0000313" key="13">
    <source>
        <dbReference type="Proteomes" id="UP000290189"/>
    </source>
</evidence>
<evidence type="ECO:0000256" key="1">
    <source>
        <dbReference type="ARBA" id="ARBA00004141"/>
    </source>
</evidence>
<keyword evidence="3" id="KW-0813">Transport</keyword>
<dbReference type="PANTHER" id="PTHR11827:SF103">
    <property type="entry name" value="SODIUM CHLORIDE COTRANSPORTER 69, ISOFORM E"/>
    <property type="match status" value="1"/>
</dbReference>
<dbReference type="Proteomes" id="UP000290189">
    <property type="component" value="Unassembled WGS sequence"/>
</dbReference>
<proteinExistence type="inferred from homology"/>
<evidence type="ECO:0000256" key="5">
    <source>
        <dbReference type="ARBA" id="ARBA00022989"/>
    </source>
</evidence>
<dbReference type="GO" id="GO:0008511">
    <property type="term" value="F:sodium:potassium:chloride symporter activity"/>
    <property type="evidence" value="ECO:0007669"/>
    <property type="project" value="TreeGrafter"/>
</dbReference>
<dbReference type="GO" id="GO:0055078">
    <property type="term" value="P:sodium ion homeostasis"/>
    <property type="evidence" value="ECO:0007669"/>
    <property type="project" value="TreeGrafter"/>
</dbReference>
<sequence>MSNAVRDSREEDEVEIVEEEAALSASMPVTLANYQTVEGPPASDNYLHSVWNVRPSHQTIELGAMRTRGDTDSLHASQELLAKQKSQRRFGTIDGVVVHCLLTIWGVMLFVRMGWIVANAGVSGSLIIVGVAFVTTLITALSLSAICTNGDIGAGGTYTLVARTLGPAWGASIGIVFSFANSVSVALYSVGCAETLQRLLHDVGVRLPVDDLSQIRMLGAIVLCTVLLLCMFGVDYMVKFDIWLLVIIVVTLVFFVIGTFTTAPNPAIAFTGYSAKTFSKNWHAQYESGESLLTVFSVFFPAMTGMMAGASMSGDLKNPQVNIPHGTLWSITMSTVVYAAVICILGATVERLAPDDTRGLYHNFYVMVDVAPWKWLVFFGILCSTFSSAVASIIVAPRILKAVCDDGLFPYLSYFARGRASDNEPIRGYLLSFIVALFFIMIGEINLLAPWITNFFLANRTLVNVAVFVASKSHSPGWRPSWRYYHPLLSLAGAVSCVVLMFALCWKSALAITLVCMVIFRIVSHRAPKVGWGDYRHSRLYLSTTKGILDLQNAPSYAKNFRPSFLIVTDSSSSSSSADALLHFADLMRAGRGLVFVGEVVQGAFEDYVSGASRDGSLRMMLAGGTGNVATPAPPAPHHHPRALIVLEPPSESSSTSMEGVTVCQQAARRPLNACVDRIVAPDYLSGFRTLLQTSGVGSIRPNVLLMQGGPGLVSRCPEASRALVDQVWSALRMKYCVCLLRGAVPSQPRANATIDVYWLVDTGGLTLLLPYLLMRHPRWASSGCSLRLFLHGSRFRCHDADMVRLVKQFRIDVKAVHHIDLDEPPPDASWDAFPGIADLQHRVKMARYLRLGECIRSESADAAVVFVTLPYPRRLLFTEQQIAQWLDAIVAGVPAPVVFVRGNQENVLTLRA</sequence>
<dbReference type="GO" id="GO:0055075">
    <property type="term" value="P:potassium ion homeostasis"/>
    <property type="evidence" value="ECO:0007669"/>
    <property type="project" value="TreeGrafter"/>
</dbReference>
<gene>
    <name evidence="10" type="ORF">PBRA_008662</name>
    <name evidence="11" type="ORF">PLBR_LOCUS5743</name>
</gene>
<reference evidence="11 13" key="2">
    <citation type="submission" date="2018-03" db="EMBL/GenBank/DDBJ databases">
        <authorList>
            <person name="Fogelqvist J."/>
        </authorList>
    </citation>
    <scope>NUCLEOTIDE SEQUENCE [LARGE SCALE GENOMIC DNA]</scope>
</reference>
<dbReference type="GO" id="GO:0055064">
    <property type="term" value="P:chloride ion homeostasis"/>
    <property type="evidence" value="ECO:0007669"/>
    <property type="project" value="TreeGrafter"/>
</dbReference>
<dbReference type="STRING" id="37360.A0A0G4J2F1"/>
<dbReference type="EMBL" id="OVEO01000010">
    <property type="protein sequence ID" value="SPQ98528.1"/>
    <property type="molecule type" value="Genomic_DNA"/>
</dbReference>
<evidence type="ECO:0000256" key="2">
    <source>
        <dbReference type="ARBA" id="ARBA00010593"/>
    </source>
</evidence>
<keyword evidence="12" id="KW-1185">Reference proteome</keyword>
<comment type="subcellular location">
    <subcellularLocation>
        <location evidence="1">Membrane</location>
        <topology evidence="1">Multi-pass membrane protein</topology>
    </subcellularLocation>
</comment>
<feature type="transmembrane region" description="Helical" evidence="7">
    <location>
        <begin position="96"/>
        <end position="118"/>
    </location>
</feature>
<reference evidence="10 12" key="1">
    <citation type="submission" date="2015-02" db="EMBL/GenBank/DDBJ databases">
        <authorList>
            <person name="Chooi Y.-H."/>
        </authorList>
    </citation>
    <scope>NUCLEOTIDE SEQUENCE [LARGE SCALE GENOMIC DNA]</scope>
    <source>
        <strain evidence="10">E3</strain>
    </source>
</reference>
<feature type="transmembrane region" description="Helical" evidence="7">
    <location>
        <begin position="215"/>
        <end position="235"/>
    </location>
</feature>
<feature type="transmembrane region" description="Helical" evidence="7">
    <location>
        <begin position="168"/>
        <end position="190"/>
    </location>
</feature>
<feature type="domain" description="SLC12A transporter C-terminal" evidence="9">
    <location>
        <begin position="751"/>
        <end position="835"/>
    </location>
</feature>
<comment type="similarity">
    <text evidence="2">Belongs to the SLC12A transporter family.</text>
</comment>
<dbReference type="AlphaFoldDB" id="A0A0G4J2F1"/>
<dbReference type="GO" id="GO:0006884">
    <property type="term" value="P:cell volume homeostasis"/>
    <property type="evidence" value="ECO:0007669"/>
    <property type="project" value="TreeGrafter"/>
</dbReference>
<dbReference type="Gene3D" id="1.20.1740.10">
    <property type="entry name" value="Amino acid/polyamine transporter I"/>
    <property type="match status" value="1"/>
</dbReference>
<feature type="transmembrane region" description="Helical" evidence="7">
    <location>
        <begin position="292"/>
        <end position="314"/>
    </location>
</feature>
<protein>
    <recommendedName>
        <fullName evidence="14">Amino acid permease/ SLC12A domain-containing protein</fullName>
    </recommendedName>
</protein>
<name>A0A0G4J2F1_PLABS</name>
<evidence type="ECO:0000259" key="9">
    <source>
        <dbReference type="Pfam" id="PF03522"/>
    </source>
</evidence>
<keyword evidence="11" id="KW-0496">Mitochondrion</keyword>
<accession>A0A0G4J2F1</accession>
<evidence type="ECO:0000313" key="11">
    <source>
        <dbReference type="EMBL" id="SPQ98528.1"/>
    </source>
</evidence>
<feature type="domain" description="SLC12A transporter C-terminal" evidence="9">
    <location>
        <begin position="842"/>
        <end position="911"/>
    </location>
</feature>
<evidence type="ECO:0000259" key="8">
    <source>
        <dbReference type="Pfam" id="PF00324"/>
    </source>
</evidence>
<feature type="domain" description="Amino acid permease/ SLC12A" evidence="8">
    <location>
        <begin position="95"/>
        <end position="564"/>
    </location>
</feature>
<evidence type="ECO:0000256" key="7">
    <source>
        <dbReference type="SAM" id="Phobius"/>
    </source>
</evidence>
<keyword evidence="6 7" id="KW-0472">Membrane</keyword>
<feature type="transmembrane region" description="Helical" evidence="7">
    <location>
        <begin position="375"/>
        <end position="396"/>
    </location>
</feature>
<keyword evidence="4 7" id="KW-0812">Transmembrane</keyword>
<dbReference type="OMA" id="CTHITKK"/>
<dbReference type="Pfam" id="PF00324">
    <property type="entry name" value="AA_permease"/>
    <property type="match status" value="1"/>
</dbReference>
<feature type="transmembrane region" description="Helical" evidence="7">
    <location>
        <begin position="326"/>
        <end position="349"/>
    </location>
</feature>
<feature type="transmembrane region" description="Helical" evidence="7">
    <location>
        <begin position="426"/>
        <end position="445"/>
    </location>
</feature>
<dbReference type="GO" id="GO:0016020">
    <property type="term" value="C:membrane"/>
    <property type="evidence" value="ECO:0007669"/>
    <property type="project" value="UniProtKB-SubCell"/>
</dbReference>
<dbReference type="Pfam" id="PF03522">
    <property type="entry name" value="SLC12"/>
    <property type="match status" value="2"/>
</dbReference>
<evidence type="ECO:0000256" key="3">
    <source>
        <dbReference type="ARBA" id="ARBA00022448"/>
    </source>
</evidence>
<organism evidence="10 12">
    <name type="scientific">Plasmodiophora brassicae</name>
    <name type="common">Clubroot disease agent</name>
    <dbReference type="NCBI Taxonomy" id="37360"/>
    <lineage>
        <taxon>Eukaryota</taxon>
        <taxon>Sar</taxon>
        <taxon>Rhizaria</taxon>
        <taxon>Endomyxa</taxon>
        <taxon>Phytomyxea</taxon>
        <taxon>Plasmodiophorida</taxon>
        <taxon>Plasmodiophoridae</taxon>
        <taxon>Plasmodiophora</taxon>
    </lineage>
</organism>
<dbReference type="PANTHER" id="PTHR11827">
    <property type="entry name" value="SOLUTE CARRIER FAMILY 12, CATION COTRANSPORTERS"/>
    <property type="match status" value="1"/>
</dbReference>
<geneLocation type="mitochondrion" evidence="11"/>
<dbReference type="GO" id="GO:1990573">
    <property type="term" value="P:potassium ion import across plasma membrane"/>
    <property type="evidence" value="ECO:0007669"/>
    <property type="project" value="TreeGrafter"/>
</dbReference>
<dbReference type="InterPro" id="IPR004842">
    <property type="entry name" value="SLC12A_fam"/>
</dbReference>
<dbReference type="EMBL" id="CDSF01000116">
    <property type="protein sequence ID" value="CEP01720.1"/>
    <property type="molecule type" value="Genomic_DNA"/>
</dbReference>
<feature type="transmembrane region" description="Helical" evidence="7">
    <location>
        <begin position="491"/>
        <end position="520"/>
    </location>
</feature>
<evidence type="ECO:0000313" key="12">
    <source>
        <dbReference type="Proteomes" id="UP000039324"/>
    </source>
</evidence>